<organism evidence="4 5">
    <name type="scientific">Zasmidium cellare</name>
    <name type="common">Wine cellar mold</name>
    <name type="synonym">Racodium cellare</name>
    <dbReference type="NCBI Taxonomy" id="395010"/>
    <lineage>
        <taxon>Eukaryota</taxon>
        <taxon>Fungi</taxon>
        <taxon>Dikarya</taxon>
        <taxon>Ascomycota</taxon>
        <taxon>Pezizomycotina</taxon>
        <taxon>Dothideomycetes</taxon>
        <taxon>Dothideomycetidae</taxon>
        <taxon>Mycosphaerellales</taxon>
        <taxon>Mycosphaerellaceae</taxon>
        <taxon>Zasmidium</taxon>
    </lineage>
</organism>
<dbReference type="EMBL" id="JAXOVC010000006">
    <property type="protein sequence ID" value="KAK4500525.1"/>
    <property type="molecule type" value="Genomic_DNA"/>
</dbReference>
<dbReference type="Proteomes" id="UP001305779">
    <property type="component" value="Unassembled WGS sequence"/>
</dbReference>
<evidence type="ECO:0008006" key="6">
    <source>
        <dbReference type="Google" id="ProtNLM"/>
    </source>
</evidence>
<dbReference type="InterPro" id="IPR013785">
    <property type="entry name" value="Aldolase_TIM"/>
</dbReference>
<name>A0ABR0EGB4_ZASCE</name>
<accession>A0ABR0EGB4</accession>
<evidence type="ECO:0000256" key="2">
    <source>
        <dbReference type="ARBA" id="ARBA00022643"/>
    </source>
</evidence>
<gene>
    <name evidence="4" type="ORF">PRZ48_008714</name>
</gene>
<dbReference type="PANTHER" id="PTHR32332:SF34">
    <property type="entry name" value="2-NITROPROPANE DIOXYGENASE FAMILY, PUTATIVE-RELATED"/>
    <property type="match status" value="1"/>
</dbReference>
<keyword evidence="2" id="KW-0288">FMN</keyword>
<evidence type="ECO:0000256" key="3">
    <source>
        <dbReference type="ARBA" id="ARBA00023002"/>
    </source>
</evidence>
<keyword evidence="5" id="KW-1185">Reference proteome</keyword>
<dbReference type="Gene3D" id="3.20.20.70">
    <property type="entry name" value="Aldolase class I"/>
    <property type="match status" value="1"/>
</dbReference>
<dbReference type="PANTHER" id="PTHR32332">
    <property type="entry name" value="2-NITROPROPANE DIOXYGENASE"/>
    <property type="match status" value="1"/>
</dbReference>
<dbReference type="SUPFAM" id="SSF51412">
    <property type="entry name" value="Inosine monophosphate dehydrogenase (IMPDH)"/>
    <property type="match status" value="1"/>
</dbReference>
<comment type="caution">
    <text evidence="4">The sequence shown here is derived from an EMBL/GenBank/DDBJ whole genome shotgun (WGS) entry which is preliminary data.</text>
</comment>
<protein>
    <recommendedName>
        <fullName evidence="6">2-nitropropane dioxygenase</fullName>
    </recommendedName>
</protein>
<dbReference type="InterPro" id="IPR004136">
    <property type="entry name" value="NMO"/>
</dbReference>
<proteinExistence type="predicted"/>
<sequence>MRLSDSLPWTKTPLIINAPMGGIAQADLAIAVSKAGGLGQIGVDDNLEGLKTQLAQVEKELGRHNGLLPIGVGFLSFIVDSSKAVEIVEKFKPAVVWVFAANALDDYAGWAEKVRKASPSSQVWIQVGNVEAAVRVAKEARPDVLCVQGADAGGHGFEKGAGIISLLPEVEDALAEEGHDIALVAAGGIADGRAGAAALNLGAQGVVLGTRFLSAPETNVHPRYRAAVLAAKDGGQSTIRAKLFDELRGPNRWPVAYDGRSIRMKSFEEHKAGVHIDEIRKRHTEAIKGEDAGFGVDGRTAMWAGSGVGLVRKEQPAAEIVEEFRRGIFDAMHTARTRL</sequence>
<dbReference type="CDD" id="cd04730">
    <property type="entry name" value="NPD_like"/>
    <property type="match status" value="1"/>
</dbReference>
<keyword evidence="3" id="KW-0560">Oxidoreductase</keyword>
<evidence type="ECO:0000256" key="1">
    <source>
        <dbReference type="ARBA" id="ARBA00022630"/>
    </source>
</evidence>
<keyword evidence="1" id="KW-0285">Flavoprotein</keyword>
<reference evidence="4 5" key="1">
    <citation type="journal article" date="2023" name="G3 (Bethesda)">
        <title>A chromosome-level genome assembly of Zasmidium syzygii isolated from banana leaves.</title>
        <authorList>
            <person name="van Westerhoven A.C."/>
            <person name="Mehrabi R."/>
            <person name="Talebi R."/>
            <person name="Steentjes M.B.F."/>
            <person name="Corcolon B."/>
            <person name="Chong P.A."/>
            <person name="Kema G.H.J."/>
            <person name="Seidl M.F."/>
        </authorList>
    </citation>
    <scope>NUCLEOTIDE SEQUENCE [LARGE SCALE GENOMIC DNA]</scope>
    <source>
        <strain evidence="4 5">P124</strain>
    </source>
</reference>
<evidence type="ECO:0000313" key="5">
    <source>
        <dbReference type="Proteomes" id="UP001305779"/>
    </source>
</evidence>
<dbReference type="Pfam" id="PF03060">
    <property type="entry name" value="NMO"/>
    <property type="match status" value="1"/>
</dbReference>
<evidence type="ECO:0000313" key="4">
    <source>
        <dbReference type="EMBL" id="KAK4500525.1"/>
    </source>
</evidence>